<dbReference type="Proteomes" id="UP001209885">
    <property type="component" value="Unassembled WGS sequence"/>
</dbReference>
<proteinExistence type="predicted"/>
<comment type="caution">
    <text evidence="2">The sequence shown here is derived from an EMBL/GenBank/DDBJ whole genome shotgun (WGS) entry which is preliminary data.</text>
</comment>
<dbReference type="RefSeq" id="WP_266055485.1">
    <property type="nucleotide sequence ID" value="NZ_JAPFQN010000003.1"/>
</dbReference>
<reference evidence="2 3" key="1">
    <citation type="submission" date="2022-11" db="EMBL/GenBank/DDBJ databases">
        <title>The characterization of three novel Bacteroidetes species and genomic analysis of their roles in tidal elemental geochemical cycles.</title>
        <authorList>
            <person name="Ma K."/>
        </authorList>
    </citation>
    <scope>NUCLEOTIDE SEQUENCE [LARGE SCALE GENOMIC DNA]</scope>
    <source>
        <strain evidence="2 3">M17</strain>
    </source>
</reference>
<keyword evidence="1" id="KW-0472">Membrane</keyword>
<keyword evidence="1" id="KW-1133">Transmembrane helix</keyword>
<feature type="transmembrane region" description="Helical" evidence="1">
    <location>
        <begin position="109"/>
        <end position="129"/>
    </location>
</feature>
<sequence length="149" mass="17110">MGAIDKLILGRKASFVMNYKQGNVELVKKIFEKGDTSGLWINYKRNLEVRSKAKPQGYFVKLMGQILEKDDHALLKADFYVNRFILIPFLILIVGGSALVFYRTIDEELLQFLSLFYLAGIFQLVWVIVKIHAEAAKIRESLLKILLDT</sequence>
<gene>
    <name evidence="2" type="ORF">OO013_04515</name>
</gene>
<dbReference type="EMBL" id="JAPFQN010000003">
    <property type="protein sequence ID" value="MCX2743114.1"/>
    <property type="molecule type" value="Genomic_DNA"/>
</dbReference>
<keyword evidence="3" id="KW-1185">Reference proteome</keyword>
<keyword evidence="1" id="KW-0812">Transmembrane</keyword>
<evidence type="ECO:0000313" key="2">
    <source>
        <dbReference type="EMBL" id="MCX2743114.1"/>
    </source>
</evidence>
<evidence type="ECO:0000256" key="1">
    <source>
        <dbReference type="SAM" id="Phobius"/>
    </source>
</evidence>
<feature type="transmembrane region" description="Helical" evidence="1">
    <location>
        <begin position="84"/>
        <end position="103"/>
    </location>
</feature>
<organism evidence="2 3">
    <name type="scientific">Mangrovivirga halotolerans</name>
    <dbReference type="NCBI Taxonomy" id="2993936"/>
    <lineage>
        <taxon>Bacteria</taxon>
        <taxon>Pseudomonadati</taxon>
        <taxon>Bacteroidota</taxon>
        <taxon>Cytophagia</taxon>
        <taxon>Cytophagales</taxon>
        <taxon>Mangrovivirgaceae</taxon>
        <taxon>Mangrovivirga</taxon>
    </lineage>
</organism>
<evidence type="ECO:0000313" key="3">
    <source>
        <dbReference type="Proteomes" id="UP001209885"/>
    </source>
</evidence>
<protein>
    <submittedName>
        <fullName evidence="2">Uncharacterized protein</fullName>
    </submittedName>
</protein>
<name>A0ABT3RMS0_9BACT</name>
<accession>A0ABT3RMS0</accession>